<dbReference type="Proteomes" id="UP001346149">
    <property type="component" value="Unassembled WGS sequence"/>
</dbReference>
<protein>
    <submittedName>
        <fullName evidence="1">Uncharacterized protein</fullName>
    </submittedName>
</protein>
<evidence type="ECO:0000313" key="2">
    <source>
        <dbReference type="Proteomes" id="UP001346149"/>
    </source>
</evidence>
<organism evidence="1 2">
    <name type="scientific">Trapa natans</name>
    <name type="common">Water chestnut</name>
    <dbReference type="NCBI Taxonomy" id="22666"/>
    <lineage>
        <taxon>Eukaryota</taxon>
        <taxon>Viridiplantae</taxon>
        <taxon>Streptophyta</taxon>
        <taxon>Embryophyta</taxon>
        <taxon>Tracheophyta</taxon>
        <taxon>Spermatophyta</taxon>
        <taxon>Magnoliopsida</taxon>
        <taxon>eudicotyledons</taxon>
        <taxon>Gunneridae</taxon>
        <taxon>Pentapetalae</taxon>
        <taxon>rosids</taxon>
        <taxon>malvids</taxon>
        <taxon>Myrtales</taxon>
        <taxon>Lythraceae</taxon>
        <taxon>Trapa</taxon>
    </lineage>
</organism>
<dbReference type="AlphaFoldDB" id="A0AAN7LU03"/>
<reference evidence="1 2" key="1">
    <citation type="journal article" date="2023" name="Hortic Res">
        <title>Pangenome of water caltrop reveals structural variations and asymmetric subgenome divergence after allopolyploidization.</title>
        <authorList>
            <person name="Zhang X."/>
            <person name="Chen Y."/>
            <person name="Wang L."/>
            <person name="Yuan Y."/>
            <person name="Fang M."/>
            <person name="Shi L."/>
            <person name="Lu R."/>
            <person name="Comes H.P."/>
            <person name="Ma Y."/>
            <person name="Chen Y."/>
            <person name="Huang G."/>
            <person name="Zhou Y."/>
            <person name="Zheng Z."/>
            <person name="Qiu Y."/>
        </authorList>
    </citation>
    <scope>NUCLEOTIDE SEQUENCE [LARGE SCALE GENOMIC DNA]</scope>
    <source>
        <strain evidence="1">F231</strain>
    </source>
</reference>
<accession>A0AAN7LU03</accession>
<comment type="caution">
    <text evidence="1">The sequence shown here is derived from an EMBL/GenBank/DDBJ whole genome shotgun (WGS) entry which is preliminary data.</text>
</comment>
<sequence length="210" mass="22551">MGSKLWIGPLVDGASPGYVPLPCVNVKLEAEAVDIKRTIPKGSGPLKDFRTKKMFVGGIPLRVTADSVYGCNSQPHSSKDIFAGYSDPCDSFNGWHVHDSYIAYGGIVDMHEGSADYGSYGLETHLHESSCGKLGGGYSGGDLGGYGRVGEDYVSYMVVQCTLMAITQVQSLVLVGCLDGVALGVVFDSMCYRNNQGGFHWKRVELDHVL</sequence>
<dbReference type="EMBL" id="JAXQNO010000012">
    <property type="protein sequence ID" value="KAK4786788.1"/>
    <property type="molecule type" value="Genomic_DNA"/>
</dbReference>
<name>A0AAN7LU03_TRANT</name>
<keyword evidence="2" id="KW-1185">Reference proteome</keyword>
<gene>
    <name evidence="1" type="ORF">SAY86_010621</name>
</gene>
<proteinExistence type="predicted"/>
<evidence type="ECO:0000313" key="1">
    <source>
        <dbReference type="EMBL" id="KAK4786788.1"/>
    </source>
</evidence>